<dbReference type="InterPro" id="IPR036396">
    <property type="entry name" value="Cyt_P450_sf"/>
</dbReference>
<comment type="cofactor">
    <cofactor evidence="1">
        <name>heme</name>
        <dbReference type="ChEBI" id="CHEBI:30413"/>
    </cofactor>
</comment>
<evidence type="ECO:0000313" key="10">
    <source>
        <dbReference type="Proteomes" id="UP001148838"/>
    </source>
</evidence>
<evidence type="ECO:0000256" key="6">
    <source>
        <dbReference type="ARBA" id="ARBA00023004"/>
    </source>
</evidence>
<evidence type="ECO:0000256" key="2">
    <source>
        <dbReference type="ARBA" id="ARBA00010617"/>
    </source>
</evidence>
<keyword evidence="3 8" id="KW-0349">Heme</keyword>
<evidence type="ECO:0000256" key="1">
    <source>
        <dbReference type="ARBA" id="ARBA00001971"/>
    </source>
</evidence>
<comment type="similarity">
    <text evidence="2 8">Belongs to the cytochrome P450 family.</text>
</comment>
<reference evidence="9 10" key="1">
    <citation type="journal article" date="2022" name="Allergy">
        <title>Genome assembly and annotation of Periplaneta americana reveal a comprehensive cockroach allergen profile.</title>
        <authorList>
            <person name="Wang L."/>
            <person name="Xiong Q."/>
            <person name="Saelim N."/>
            <person name="Wang L."/>
            <person name="Nong W."/>
            <person name="Wan A.T."/>
            <person name="Shi M."/>
            <person name="Liu X."/>
            <person name="Cao Q."/>
            <person name="Hui J.H.L."/>
            <person name="Sookrung N."/>
            <person name="Leung T.F."/>
            <person name="Tungtrongchitr A."/>
            <person name="Tsui S.K.W."/>
        </authorList>
    </citation>
    <scope>NUCLEOTIDE SEQUENCE [LARGE SCALE GENOMIC DNA]</scope>
    <source>
        <strain evidence="9">PWHHKU_190912</strain>
    </source>
</reference>
<proteinExistence type="inferred from homology"/>
<dbReference type="EMBL" id="JAJSOF020000001">
    <property type="protein sequence ID" value="KAJ4451981.1"/>
    <property type="molecule type" value="Genomic_DNA"/>
</dbReference>
<dbReference type="PRINTS" id="PR00385">
    <property type="entry name" value="P450"/>
</dbReference>
<evidence type="ECO:0000256" key="8">
    <source>
        <dbReference type="RuleBase" id="RU000461"/>
    </source>
</evidence>
<keyword evidence="5 8" id="KW-0560">Oxidoreductase</keyword>
<dbReference type="PANTHER" id="PTHR24291">
    <property type="entry name" value="CYTOCHROME P450 FAMILY 4"/>
    <property type="match status" value="1"/>
</dbReference>
<protein>
    <submittedName>
        <fullName evidence="9">Cytochrome P450 4C1</fullName>
    </submittedName>
</protein>
<evidence type="ECO:0000256" key="7">
    <source>
        <dbReference type="ARBA" id="ARBA00023033"/>
    </source>
</evidence>
<dbReference type="InterPro" id="IPR001128">
    <property type="entry name" value="Cyt_P450"/>
</dbReference>
<keyword evidence="7 8" id="KW-0503">Monooxygenase</keyword>
<gene>
    <name evidence="9" type="primary">CYP4C1_2</name>
    <name evidence="9" type="ORF">ANN_03465</name>
</gene>
<dbReference type="PROSITE" id="PS00086">
    <property type="entry name" value="CYTOCHROME_P450"/>
    <property type="match status" value="1"/>
</dbReference>
<dbReference type="InterPro" id="IPR002401">
    <property type="entry name" value="Cyt_P450_E_grp-I"/>
</dbReference>
<keyword evidence="10" id="KW-1185">Reference proteome</keyword>
<organism evidence="9 10">
    <name type="scientific">Periplaneta americana</name>
    <name type="common">American cockroach</name>
    <name type="synonym">Blatta americana</name>
    <dbReference type="NCBI Taxonomy" id="6978"/>
    <lineage>
        <taxon>Eukaryota</taxon>
        <taxon>Metazoa</taxon>
        <taxon>Ecdysozoa</taxon>
        <taxon>Arthropoda</taxon>
        <taxon>Hexapoda</taxon>
        <taxon>Insecta</taxon>
        <taxon>Pterygota</taxon>
        <taxon>Neoptera</taxon>
        <taxon>Polyneoptera</taxon>
        <taxon>Dictyoptera</taxon>
        <taxon>Blattodea</taxon>
        <taxon>Blattoidea</taxon>
        <taxon>Blattidae</taxon>
        <taxon>Blattinae</taxon>
        <taxon>Periplaneta</taxon>
    </lineage>
</organism>
<evidence type="ECO:0000313" key="9">
    <source>
        <dbReference type="EMBL" id="KAJ4451981.1"/>
    </source>
</evidence>
<name>A0ABQ8U231_PERAM</name>
<comment type="caution">
    <text evidence="9">The sequence shown here is derived from an EMBL/GenBank/DDBJ whole genome shotgun (WGS) entry which is preliminary data.</text>
</comment>
<accession>A0ABQ8U231</accession>
<evidence type="ECO:0000256" key="5">
    <source>
        <dbReference type="ARBA" id="ARBA00023002"/>
    </source>
</evidence>
<dbReference type="InterPro" id="IPR017972">
    <property type="entry name" value="Cyt_P450_CS"/>
</dbReference>
<keyword evidence="6 8" id="KW-0408">Iron</keyword>
<dbReference type="Gene3D" id="1.10.630.10">
    <property type="entry name" value="Cytochrome P450"/>
    <property type="match status" value="1"/>
</dbReference>
<evidence type="ECO:0000256" key="4">
    <source>
        <dbReference type="ARBA" id="ARBA00022723"/>
    </source>
</evidence>
<sequence length="311" mass="36196">MSELVRDRMERPWLHPDFLHQLSSNGRKQKKCLKILHGFTNKVIQERKLKVKSQQGQQSQEREEDEVLVSNYFPGKKKRMAFLDLLLEVSEGGTKLTDEEIREEVDTFMFEGHDTTAAGICFTLYLLGLHPEIQDRVYEELESIFQDSDRSPTMKDLNDMKYLECVIKESLRLYPSVPEIGRELTKEIEIGGYTLPAGAVVLVFLYLIHRNPEHFPNPEKFDPDNFLPERIARRHPYAYMPFSAGPRNCIGQKFAILEEKAVVSSILRNYKVTSLDKREDLKIVTELILRSVDGFRLQITPRKRQIPVENK</sequence>
<dbReference type="InterPro" id="IPR050196">
    <property type="entry name" value="Cytochrome_P450_Monoox"/>
</dbReference>
<dbReference type="PRINTS" id="PR00463">
    <property type="entry name" value="EP450I"/>
</dbReference>
<keyword evidence="4 8" id="KW-0479">Metal-binding</keyword>
<dbReference type="SUPFAM" id="SSF48264">
    <property type="entry name" value="Cytochrome P450"/>
    <property type="match status" value="1"/>
</dbReference>
<dbReference type="Proteomes" id="UP001148838">
    <property type="component" value="Unassembled WGS sequence"/>
</dbReference>
<dbReference type="Pfam" id="PF00067">
    <property type="entry name" value="p450"/>
    <property type="match status" value="1"/>
</dbReference>
<dbReference type="PANTHER" id="PTHR24291:SF209">
    <property type="entry name" value="CYTOCHROME P450-LIKE PROTEIN"/>
    <property type="match status" value="1"/>
</dbReference>
<evidence type="ECO:0000256" key="3">
    <source>
        <dbReference type="ARBA" id="ARBA00022617"/>
    </source>
</evidence>